<evidence type="ECO:0000313" key="10">
    <source>
        <dbReference type="EMBL" id="ATB40884.1"/>
    </source>
</evidence>
<feature type="modified residue" description="4-aspartylphosphate" evidence="4">
    <location>
        <position position="103"/>
    </location>
</feature>
<dbReference type="PROSITE" id="PS50109">
    <property type="entry name" value="HIS_KIN"/>
    <property type="match status" value="1"/>
</dbReference>
<dbReference type="PANTHER" id="PTHR43547:SF2">
    <property type="entry name" value="HYBRID SIGNAL TRANSDUCTION HISTIDINE KINASE C"/>
    <property type="match status" value="1"/>
</dbReference>
<dbReference type="Gene3D" id="3.30.565.10">
    <property type="entry name" value="Histidine kinase-like ATPase, C-terminal domain"/>
    <property type="match status" value="1"/>
</dbReference>
<feature type="domain" description="Response regulatory" evidence="7">
    <location>
        <begin position="54"/>
        <end position="170"/>
    </location>
</feature>
<dbReference type="InterPro" id="IPR036097">
    <property type="entry name" value="HisK_dim/P_sf"/>
</dbReference>
<evidence type="ECO:0000256" key="3">
    <source>
        <dbReference type="ARBA" id="ARBA00022553"/>
    </source>
</evidence>
<feature type="modified residue" description="4-aspartylphosphate" evidence="4">
    <location>
        <position position="691"/>
    </location>
</feature>
<comment type="catalytic activity">
    <reaction evidence="1">
        <text>ATP + protein L-histidine = ADP + protein N-phospho-L-histidine.</text>
        <dbReference type="EC" id="2.7.13.3"/>
    </reaction>
</comment>
<dbReference type="InterPro" id="IPR004358">
    <property type="entry name" value="Sig_transdc_His_kin-like_C"/>
</dbReference>
<dbReference type="PROSITE" id="PS50110">
    <property type="entry name" value="RESPONSE_REGULATORY"/>
    <property type="match status" value="2"/>
</dbReference>
<dbReference type="InterPro" id="IPR000014">
    <property type="entry name" value="PAS"/>
</dbReference>
<dbReference type="InterPro" id="IPR001789">
    <property type="entry name" value="Sig_transdc_resp-reg_receiver"/>
</dbReference>
<feature type="domain" description="Histidine kinase" evidence="6">
    <location>
        <begin position="391"/>
        <end position="609"/>
    </location>
</feature>
<dbReference type="NCBIfam" id="TIGR00229">
    <property type="entry name" value="sensory_box"/>
    <property type="match status" value="1"/>
</dbReference>
<dbReference type="FunFam" id="3.30.565.10:FF:000010">
    <property type="entry name" value="Sensor histidine kinase RcsC"/>
    <property type="match status" value="1"/>
</dbReference>
<dbReference type="PROSITE" id="PS50112">
    <property type="entry name" value="PAS"/>
    <property type="match status" value="1"/>
</dbReference>
<name>A0A250JAD8_9BACT</name>
<dbReference type="EMBL" id="CP022098">
    <property type="protein sequence ID" value="ATB40884.1"/>
    <property type="molecule type" value="Genomic_DNA"/>
</dbReference>
<dbReference type="Gene3D" id="1.10.287.130">
    <property type="match status" value="1"/>
</dbReference>
<dbReference type="AlphaFoldDB" id="A0A250JAD8"/>
<evidence type="ECO:0000313" key="11">
    <source>
        <dbReference type="Proteomes" id="UP000217257"/>
    </source>
</evidence>
<dbReference type="InterPro" id="IPR000700">
    <property type="entry name" value="PAS-assoc_C"/>
</dbReference>
<dbReference type="GO" id="GO:0000155">
    <property type="term" value="F:phosphorelay sensor kinase activity"/>
    <property type="evidence" value="ECO:0007669"/>
    <property type="project" value="InterPro"/>
</dbReference>
<sequence length="771" mass="84971">MNPGSPLSLVDPVKQHMAGEAGIRAYRDHEARLRGAWGARKMSGTTTPDGCPSTILIVDDTPANLGVAVEHLELMGYRVLVAQDGEEALERAEHMRPDIILLDVVMPGLDGFETCRRLKVAESTREIPVIFMTCLSDTTDKLAGFEAGGVDFVTKPFQIEELIARTRVHLALSEAQKQLEAKNAQLEREIASRREKEAALRRIQDELEQRVQVRTTDLACANTTLKAEIADRQRVEEALRESQCLLQAIIDNSTAVISVKDVEGRYLLTNRRFLTLFHLTRESVLGKTDYDLFPKANADAFRALDQRVAATRTALEAEELMPQDDGLHTYISIKCPLQDGSGWPYAICGISTDITERKRIEEEREVLLASERAARGEIERASRLKDEFLTTLSHELRTPLTSILGWAQLLLSRHPLTQDLRRGLETIARNARAQAQLIDDLLDMSRIVSGRMRLDVRVVDPAAVLEAVVESLKPAAEAKAIQLEQALDPLVGQLMVDPNRLQQIVWNLVNNAIKFTPQGGRVKVALSQQGPHVQLTVSDTGIGIEPEFLPHVFEPFRQADASSTRQHGGLGMGLAIVLSLVELHGGTVEVASAGKGLGASFTVKLPREAIHIGARAGRATMAPRRQASSNLSNRLVDLEGVRVLVVDDEPDTRQLIESLLAEHHAEVRTVCSAAEALVEFARFHPMVLVSDIGMPEEDGYSLIQKVRRLPQEQGGAVPALALTAFARPEDRTRALLAGYQMHLAKPVEPLELMTYVASLVGRTYREAMPSA</sequence>
<evidence type="ECO:0000259" key="8">
    <source>
        <dbReference type="PROSITE" id="PS50112"/>
    </source>
</evidence>
<dbReference type="PRINTS" id="PR00344">
    <property type="entry name" value="BCTRLSENSOR"/>
</dbReference>
<dbReference type="SMART" id="SM00091">
    <property type="entry name" value="PAS"/>
    <property type="match status" value="1"/>
</dbReference>
<dbReference type="InterPro" id="IPR003661">
    <property type="entry name" value="HisK_dim/P_dom"/>
</dbReference>
<dbReference type="Pfam" id="PF00512">
    <property type="entry name" value="HisKA"/>
    <property type="match status" value="1"/>
</dbReference>
<dbReference type="SMART" id="SM00387">
    <property type="entry name" value="HATPase_c"/>
    <property type="match status" value="1"/>
</dbReference>
<evidence type="ECO:0000256" key="5">
    <source>
        <dbReference type="SAM" id="Coils"/>
    </source>
</evidence>
<protein>
    <recommendedName>
        <fullName evidence="2">histidine kinase</fullName>
        <ecNumber evidence="2">2.7.13.3</ecNumber>
    </recommendedName>
</protein>
<evidence type="ECO:0000259" key="6">
    <source>
        <dbReference type="PROSITE" id="PS50109"/>
    </source>
</evidence>
<dbReference type="InterPro" id="IPR035965">
    <property type="entry name" value="PAS-like_dom_sf"/>
</dbReference>
<dbReference type="CDD" id="cd00082">
    <property type="entry name" value="HisKA"/>
    <property type="match status" value="1"/>
</dbReference>
<organism evidence="10 11">
    <name type="scientific">Cystobacter fuscus</name>
    <dbReference type="NCBI Taxonomy" id="43"/>
    <lineage>
        <taxon>Bacteria</taxon>
        <taxon>Pseudomonadati</taxon>
        <taxon>Myxococcota</taxon>
        <taxon>Myxococcia</taxon>
        <taxon>Myxococcales</taxon>
        <taxon>Cystobacterineae</taxon>
        <taxon>Archangiaceae</taxon>
        <taxon>Cystobacter</taxon>
    </lineage>
</organism>
<dbReference type="Gene3D" id="3.40.50.2300">
    <property type="match status" value="2"/>
</dbReference>
<dbReference type="SUPFAM" id="SSF52172">
    <property type="entry name" value="CheY-like"/>
    <property type="match status" value="2"/>
</dbReference>
<dbReference type="SUPFAM" id="SSF55785">
    <property type="entry name" value="PYP-like sensor domain (PAS domain)"/>
    <property type="match status" value="1"/>
</dbReference>
<dbReference type="Pfam" id="PF08448">
    <property type="entry name" value="PAS_4"/>
    <property type="match status" value="1"/>
</dbReference>
<dbReference type="CDD" id="cd19920">
    <property type="entry name" value="REC_PA4781-like"/>
    <property type="match status" value="1"/>
</dbReference>
<dbReference type="KEGG" id="cfus:CYFUS_006346"/>
<dbReference type="Pfam" id="PF02518">
    <property type="entry name" value="HATPase_c"/>
    <property type="match status" value="1"/>
</dbReference>
<dbReference type="InterPro" id="IPR005467">
    <property type="entry name" value="His_kinase_dom"/>
</dbReference>
<reference evidence="10 11" key="1">
    <citation type="submission" date="2017-06" db="EMBL/GenBank/DDBJ databases">
        <title>Sequencing and comparative analysis of myxobacterial genomes.</title>
        <authorList>
            <person name="Rupp O."/>
            <person name="Goesmann A."/>
            <person name="Sogaard-Andersen L."/>
        </authorList>
    </citation>
    <scope>NUCLEOTIDE SEQUENCE [LARGE SCALE GENOMIC DNA]</scope>
    <source>
        <strain evidence="10 11">DSM 52655</strain>
    </source>
</reference>
<evidence type="ECO:0000259" key="7">
    <source>
        <dbReference type="PROSITE" id="PS50110"/>
    </source>
</evidence>
<evidence type="ECO:0000256" key="1">
    <source>
        <dbReference type="ARBA" id="ARBA00000085"/>
    </source>
</evidence>
<gene>
    <name evidence="10" type="ORF">CYFUS_006346</name>
</gene>
<dbReference type="InterPro" id="IPR011006">
    <property type="entry name" value="CheY-like_superfamily"/>
</dbReference>
<evidence type="ECO:0000259" key="9">
    <source>
        <dbReference type="PROSITE" id="PS50113"/>
    </source>
</evidence>
<accession>A0A250JAD8</accession>
<feature type="domain" description="Response regulatory" evidence="7">
    <location>
        <begin position="642"/>
        <end position="760"/>
    </location>
</feature>
<dbReference type="PROSITE" id="PS50113">
    <property type="entry name" value="PAC"/>
    <property type="match status" value="1"/>
</dbReference>
<keyword evidence="3 4" id="KW-0597">Phosphoprotein</keyword>
<dbReference type="CDD" id="cd00130">
    <property type="entry name" value="PAS"/>
    <property type="match status" value="1"/>
</dbReference>
<dbReference type="InterPro" id="IPR036890">
    <property type="entry name" value="HATPase_C_sf"/>
</dbReference>
<dbReference type="Pfam" id="PF00072">
    <property type="entry name" value="Response_reg"/>
    <property type="match status" value="2"/>
</dbReference>
<dbReference type="EC" id="2.7.13.3" evidence="2"/>
<dbReference type="CDD" id="cd17580">
    <property type="entry name" value="REC_2_DhkD-like"/>
    <property type="match status" value="1"/>
</dbReference>
<dbReference type="CDD" id="cd16922">
    <property type="entry name" value="HATPase_EvgS-ArcB-TorS-like"/>
    <property type="match status" value="1"/>
</dbReference>
<dbReference type="SUPFAM" id="SSF47384">
    <property type="entry name" value="Homodimeric domain of signal transducing histidine kinase"/>
    <property type="match status" value="1"/>
</dbReference>
<evidence type="ECO:0000256" key="4">
    <source>
        <dbReference type="PROSITE-ProRule" id="PRU00169"/>
    </source>
</evidence>
<evidence type="ECO:0000256" key="2">
    <source>
        <dbReference type="ARBA" id="ARBA00012438"/>
    </source>
</evidence>
<feature type="domain" description="PAS" evidence="8">
    <location>
        <begin position="242"/>
        <end position="318"/>
    </location>
</feature>
<feature type="domain" description="PAC" evidence="9">
    <location>
        <begin position="315"/>
        <end position="366"/>
    </location>
</feature>
<dbReference type="PANTHER" id="PTHR43547">
    <property type="entry name" value="TWO-COMPONENT HISTIDINE KINASE"/>
    <property type="match status" value="1"/>
</dbReference>
<dbReference type="InterPro" id="IPR013656">
    <property type="entry name" value="PAS_4"/>
</dbReference>
<dbReference type="SMART" id="SM00388">
    <property type="entry name" value="HisKA"/>
    <property type="match status" value="1"/>
</dbReference>
<proteinExistence type="predicted"/>
<dbReference type="SUPFAM" id="SSF55874">
    <property type="entry name" value="ATPase domain of HSP90 chaperone/DNA topoisomerase II/histidine kinase"/>
    <property type="match status" value="1"/>
</dbReference>
<dbReference type="InterPro" id="IPR003594">
    <property type="entry name" value="HATPase_dom"/>
</dbReference>
<keyword evidence="5" id="KW-0175">Coiled coil</keyword>
<dbReference type="Gene3D" id="3.30.450.20">
    <property type="entry name" value="PAS domain"/>
    <property type="match status" value="1"/>
</dbReference>
<feature type="coiled-coil region" evidence="5">
    <location>
        <begin position="169"/>
        <end position="206"/>
    </location>
</feature>
<dbReference type="SMART" id="SM00448">
    <property type="entry name" value="REC"/>
    <property type="match status" value="2"/>
</dbReference>
<dbReference type="Proteomes" id="UP000217257">
    <property type="component" value="Chromosome"/>
</dbReference>